<dbReference type="EnsemblPlants" id="TraesCS3A02G165600.1">
    <property type="protein sequence ID" value="TraesCS3A02G165600.1"/>
    <property type="gene ID" value="TraesCS3A02G165600"/>
</dbReference>
<dbReference type="Gramene" id="TraesKAR3A01G0114700.2">
    <property type="protein sequence ID" value="cds.TraesKAR3A01G0114700.2"/>
    <property type="gene ID" value="TraesKAR3A01G0114700"/>
</dbReference>
<dbReference type="GO" id="GO:0016020">
    <property type="term" value="C:membrane"/>
    <property type="evidence" value="ECO:0007669"/>
    <property type="project" value="UniProtKB-SubCell"/>
</dbReference>
<dbReference type="InterPro" id="IPR009009">
    <property type="entry name" value="RlpA-like_DPBB"/>
</dbReference>
<dbReference type="PRINTS" id="PR01226">
    <property type="entry name" value="EXPANSIN"/>
</dbReference>
<proteinExistence type="inferred from homology"/>
<comment type="function">
    <text evidence="6">Causes loosening and extension of plant cell walls by disrupting non-covalent bonding between cellulose microfibrils and matrix glucans. No enzymatic activity has been found.</text>
</comment>
<keyword evidence="2 6" id="KW-0134">Cell wall</keyword>
<dbReference type="SUPFAM" id="SSF49590">
    <property type="entry name" value="PHL pollen allergen"/>
    <property type="match status" value="1"/>
</dbReference>
<dbReference type="Gene3D" id="2.40.40.10">
    <property type="entry name" value="RlpA-like domain"/>
    <property type="match status" value="1"/>
</dbReference>
<keyword evidence="4 6" id="KW-0732">Signal</keyword>
<dbReference type="Gramene" id="TraesWEE_scaffold_092145_01G000200.1">
    <property type="protein sequence ID" value="TraesWEE_scaffold_092145_01G000200.1"/>
    <property type="gene ID" value="TraesWEE_scaffold_092145_01G000200"/>
</dbReference>
<feature type="domain" description="Expansin-like EG45" evidence="7">
    <location>
        <begin position="46"/>
        <end position="160"/>
    </location>
</feature>
<name>A0A3B6EDP7_WHEAT</name>
<evidence type="ECO:0000256" key="2">
    <source>
        <dbReference type="ARBA" id="ARBA00022512"/>
    </source>
</evidence>
<dbReference type="STRING" id="4565.A0A3B6EDP7"/>
<evidence type="ECO:0000256" key="6">
    <source>
        <dbReference type="RuleBase" id="RU365023"/>
    </source>
</evidence>
<dbReference type="Gramene" id="TraesNOR3A03G01389510.1">
    <property type="protein sequence ID" value="TraesNOR3A03G01389510.1"/>
    <property type="gene ID" value="TraesNOR3A03G01389510"/>
</dbReference>
<evidence type="ECO:0000313" key="10">
    <source>
        <dbReference type="Proteomes" id="UP000019116"/>
    </source>
</evidence>
<dbReference type="Gramene" id="TraesCS3A02G165600.1">
    <property type="protein sequence ID" value="TraesCS3A02G165600.1"/>
    <property type="gene ID" value="TraesCS3A02G165600"/>
</dbReference>
<dbReference type="SMART" id="SM00837">
    <property type="entry name" value="DPBB_1"/>
    <property type="match status" value="1"/>
</dbReference>
<dbReference type="PRINTS" id="PR01225">
    <property type="entry name" value="EXPANSNFAMLY"/>
</dbReference>
<evidence type="ECO:0000256" key="4">
    <source>
        <dbReference type="ARBA" id="ARBA00022729"/>
    </source>
</evidence>
<evidence type="ECO:0000259" key="8">
    <source>
        <dbReference type="PROSITE" id="PS50843"/>
    </source>
</evidence>
<dbReference type="Gramene" id="TraesJAG3A03G01378220.1">
    <property type="protein sequence ID" value="TraesJAG3A03G01378220.1"/>
    <property type="gene ID" value="TraesJAG3A03G01378220"/>
</dbReference>
<dbReference type="Gramene" id="TraesJUL3A03G01381050.1">
    <property type="protein sequence ID" value="TraesJUL3A03G01381050.1"/>
    <property type="gene ID" value="TraesJUL3A03G01381050"/>
</dbReference>
<dbReference type="InterPro" id="IPR036908">
    <property type="entry name" value="RlpA-like_sf"/>
</dbReference>
<reference evidence="9" key="2">
    <citation type="submission" date="2018-10" db="UniProtKB">
        <authorList>
            <consortium name="EnsemblPlants"/>
        </authorList>
    </citation>
    <scope>IDENTIFICATION</scope>
</reference>
<protein>
    <recommendedName>
        <fullName evidence="6">Expansin</fullName>
    </recommendedName>
</protein>
<dbReference type="SUPFAM" id="SSF50685">
    <property type="entry name" value="Barwin-like endoglucanases"/>
    <property type="match status" value="1"/>
</dbReference>
<dbReference type="InterPro" id="IPR007112">
    <property type="entry name" value="Expansin/allergen_DPBB_dom"/>
</dbReference>
<dbReference type="InterPro" id="IPR007118">
    <property type="entry name" value="Expan_Lol_pI"/>
</dbReference>
<feature type="domain" description="Expansin-like CBD" evidence="8">
    <location>
        <begin position="171"/>
        <end position="250"/>
    </location>
</feature>
<dbReference type="Gramene" id="TraesSTA3A03G01360410.1">
    <property type="protein sequence ID" value="TraesSTA3A03G01360410.1"/>
    <property type="gene ID" value="TraesSTA3A03G01360410"/>
</dbReference>
<dbReference type="FunFam" id="2.60.40.760:FF:000001">
    <property type="entry name" value="Expansin"/>
    <property type="match status" value="1"/>
</dbReference>
<evidence type="ECO:0000313" key="9">
    <source>
        <dbReference type="EnsemblPlants" id="TraesCS3A02G165600.1"/>
    </source>
</evidence>
<dbReference type="CDD" id="cd22274">
    <property type="entry name" value="DPBB_EXPA_N"/>
    <property type="match status" value="1"/>
</dbReference>
<dbReference type="PROSITE" id="PS50842">
    <property type="entry name" value="EXPANSIN_EG45"/>
    <property type="match status" value="1"/>
</dbReference>
<dbReference type="GeneID" id="123058208"/>
<dbReference type="PANTHER" id="PTHR31867">
    <property type="entry name" value="EXPANSIN-A15"/>
    <property type="match status" value="1"/>
</dbReference>
<dbReference type="InterPro" id="IPR002963">
    <property type="entry name" value="Expansin"/>
</dbReference>
<evidence type="ECO:0000256" key="5">
    <source>
        <dbReference type="ARBA" id="ARBA00023136"/>
    </source>
</evidence>
<dbReference type="Gramene" id="TraesLDM3A03G01372540.1">
    <property type="protein sequence ID" value="TraesLDM3A03G01372540.1"/>
    <property type="gene ID" value="TraesLDM3A03G01372540"/>
</dbReference>
<dbReference type="Pfam" id="PF03330">
    <property type="entry name" value="DPBB_1"/>
    <property type="match status" value="1"/>
</dbReference>
<dbReference type="SMR" id="A0A3B6EDP7"/>
<dbReference type="RefSeq" id="XP_044336942.1">
    <property type="nucleotide sequence ID" value="XM_044481007.1"/>
</dbReference>
<dbReference type="Gramene" id="TraesLAC3A03G01312920.1">
    <property type="protein sequence ID" value="TraesLAC3A03G01312920.1"/>
    <property type="gene ID" value="TraesLAC3A03G01312920"/>
</dbReference>
<gene>
    <name evidence="9" type="primary">LOC123058208</name>
</gene>
<accession>A0A3B6EDP7</accession>
<keyword evidence="10" id="KW-1185">Reference proteome</keyword>
<dbReference type="Gramene" id="TraesSYM3A03G01390810.1">
    <property type="protein sequence ID" value="TraesSYM3A03G01390810.1"/>
    <property type="gene ID" value="TraesSYM3A03G01390810"/>
</dbReference>
<dbReference type="GO" id="GO:0005576">
    <property type="term" value="C:extracellular region"/>
    <property type="evidence" value="ECO:0007669"/>
    <property type="project" value="InterPro"/>
</dbReference>
<dbReference type="OMA" id="ACYLVSC"/>
<dbReference type="Gramene" id="TraesKAR3A01G0114700.1">
    <property type="protein sequence ID" value="cds.TraesKAR3A01G0114700.1"/>
    <property type="gene ID" value="TraesKAR3A01G0114700"/>
</dbReference>
<dbReference type="InterPro" id="IPR007117">
    <property type="entry name" value="Expansin_CBD"/>
</dbReference>
<dbReference type="Gramene" id="TraesCLE_scaffold_062141_01G000200.1">
    <property type="protein sequence ID" value="TraesCLE_scaffold_062141_01G000200.1"/>
    <property type="gene ID" value="TraesCLE_scaffold_062141_01G000200"/>
</dbReference>
<keyword evidence="5" id="KW-0472">Membrane</keyword>
<dbReference type="Gramene" id="TraesCS3A03G0388800.1">
    <property type="protein sequence ID" value="TraesCS3A03G0388800.1.CDS"/>
    <property type="gene ID" value="TraesCS3A03G0388800"/>
</dbReference>
<dbReference type="Pfam" id="PF01357">
    <property type="entry name" value="Expansin_C"/>
    <property type="match status" value="1"/>
</dbReference>
<dbReference type="Gramene" id="TraesPARA_EIv1.0_0807560.1">
    <property type="protein sequence ID" value="TraesPARA_EIv1.0_0807560.1.CDS"/>
    <property type="gene ID" value="TraesPARA_EIv1.0_0807560"/>
</dbReference>
<keyword evidence="6" id="KW-0961">Cell wall biogenesis/degradation</keyword>
<keyword evidence="3 6" id="KW-0964">Secreted</keyword>
<evidence type="ECO:0000256" key="1">
    <source>
        <dbReference type="ARBA" id="ARBA00005392"/>
    </source>
</evidence>
<feature type="signal peptide" evidence="6">
    <location>
        <begin position="1"/>
        <end position="24"/>
    </location>
</feature>
<dbReference type="PROSITE" id="PS50843">
    <property type="entry name" value="EXPANSIN_CBD"/>
    <property type="match status" value="1"/>
</dbReference>
<sequence>MENHLAILALFLGVCMSQLGGSAAQQYWTPANATFYGGGDASGTMGGSCGYGNLYDAGYGTSSTALSTTLYGDGRSCGACYVITCDAYHTQSCKPGTSITVTATNFCPPNWSQPSDDGGWCNPPRQHFDMSQPAWETIAVYQAGFVPIKYARTACPRRNGGIRFSITGHDYFDLVLISNVGGSGAVSAAWVKGSNTDWLPMSRNWGSNWQSNGYLTGQSLSFQVQTDDGRSVTAYNVAPAYWKFGDTYTSSVNFY</sequence>
<organism evidence="9">
    <name type="scientific">Triticum aestivum</name>
    <name type="common">Wheat</name>
    <dbReference type="NCBI Taxonomy" id="4565"/>
    <lineage>
        <taxon>Eukaryota</taxon>
        <taxon>Viridiplantae</taxon>
        <taxon>Streptophyta</taxon>
        <taxon>Embryophyta</taxon>
        <taxon>Tracheophyta</taxon>
        <taxon>Spermatophyta</taxon>
        <taxon>Magnoliopsida</taxon>
        <taxon>Liliopsida</taxon>
        <taxon>Poales</taxon>
        <taxon>Poaceae</taxon>
        <taxon>BOP clade</taxon>
        <taxon>Pooideae</taxon>
        <taxon>Triticodae</taxon>
        <taxon>Triticeae</taxon>
        <taxon>Triticinae</taxon>
        <taxon>Triticum</taxon>
    </lineage>
</organism>
<dbReference type="InterPro" id="IPR036749">
    <property type="entry name" value="Expansin_CBD_sf"/>
</dbReference>
<dbReference type="Gramene" id="TraesARI3A03G01389220.1">
    <property type="protein sequence ID" value="TraesARI3A03G01389220.1"/>
    <property type="gene ID" value="TraesARI3A03G01389220"/>
</dbReference>
<dbReference type="Gramene" id="TraesRN3A0100395100.1">
    <property type="protein sequence ID" value="TraesRN3A0100395100.1"/>
    <property type="gene ID" value="TraesRN3A0100395100"/>
</dbReference>
<dbReference type="Gramene" id="TraesROB_scaffold_089869_01G000200.1">
    <property type="protein sequence ID" value="TraesROB_scaffold_089869_01G000200.1"/>
    <property type="gene ID" value="TraesROB_scaffold_089869_01G000200"/>
</dbReference>
<dbReference type="AlphaFoldDB" id="A0A3B6EDP7"/>
<evidence type="ECO:0000256" key="3">
    <source>
        <dbReference type="ARBA" id="ARBA00022525"/>
    </source>
</evidence>
<comment type="similarity">
    <text evidence="1 6">Belongs to the expansin family. Expansin A subfamily.</text>
</comment>
<evidence type="ECO:0000259" key="7">
    <source>
        <dbReference type="PROSITE" id="PS50842"/>
    </source>
</evidence>
<dbReference type="Proteomes" id="UP000019116">
    <property type="component" value="Chromosome 3A"/>
</dbReference>
<dbReference type="Gramene" id="TraesMAC3A03G01367330.1">
    <property type="protein sequence ID" value="TraesMAC3A03G01367330.1"/>
    <property type="gene ID" value="TraesMAC3A03G01367330"/>
</dbReference>
<feature type="chain" id="PRO_5043075848" description="Expansin" evidence="6">
    <location>
        <begin position="25"/>
        <end position="255"/>
    </location>
</feature>
<dbReference type="Gene3D" id="2.60.40.760">
    <property type="entry name" value="Expansin, cellulose-binding-like domain"/>
    <property type="match status" value="1"/>
</dbReference>
<comment type="subcellular location">
    <subcellularLocation>
        <location evidence="6">Secreted</location>
        <location evidence="6">Cell wall</location>
    </subcellularLocation>
    <subcellularLocation>
        <location evidence="6">Membrane</location>
        <topology evidence="6">Peripheral membrane protein</topology>
    </subcellularLocation>
</comment>
<dbReference type="OrthoDB" id="586465at2759"/>
<dbReference type="GO" id="GO:0009664">
    <property type="term" value="P:plant-type cell wall organization"/>
    <property type="evidence" value="ECO:0007669"/>
    <property type="project" value="InterPro"/>
</dbReference>
<dbReference type="Gramene" id="TraesCAD_scaffold_093084_01G000100.1">
    <property type="protein sequence ID" value="TraesCAD_scaffold_093084_01G000100.1"/>
    <property type="gene ID" value="TraesCAD_scaffold_093084_01G000100"/>
</dbReference>
<reference evidence="9" key="1">
    <citation type="submission" date="2018-08" db="EMBL/GenBank/DDBJ databases">
        <authorList>
            <person name="Rossello M."/>
        </authorList>
    </citation>
    <scope>NUCLEOTIDE SEQUENCE [LARGE SCALE GENOMIC DNA]</scope>
    <source>
        <strain evidence="9">cv. Chinese Spring</strain>
    </source>
</reference>